<dbReference type="AlphaFoldDB" id="A0A443LHI0"/>
<keyword evidence="9" id="KW-1185">Reference proteome</keyword>
<dbReference type="PRINTS" id="PR01001">
    <property type="entry name" value="FADG3PDH"/>
</dbReference>
<dbReference type="Pfam" id="PF16901">
    <property type="entry name" value="DAO_C"/>
    <property type="match status" value="1"/>
</dbReference>
<evidence type="ECO:0000259" key="6">
    <source>
        <dbReference type="Pfam" id="PF01266"/>
    </source>
</evidence>
<comment type="caution">
    <text evidence="8">The sequence shown here is derived from an EMBL/GenBank/DDBJ whole genome shotgun (WGS) entry which is preliminary data.</text>
</comment>
<dbReference type="Gene3D" id="3.30.9.10">
    <property type="entry name" value="D-Amino Acid Oxidase, subunit A, domain 2"/>
    <property type="match status" value="1"/>
</dbReference>
<name>A0A443LHI0_9RHOB</name>
<dbReference type="SUPFAM" id="SSF51905">
    <property type="entry name" value="FAD/NAD(P)-binding domain"/>
    <property type="match status" value="1"/>
</dbReference>
<dbReference type="InterPro" id="IPR036188">
    <property type="entry name" value="FAD/NAD-bd_sf"/>
</dbReference>
<comment type="cofactor">
    <cofactor evidence="1">
        <name>FAD</name>
        <dbReference type="ChEBI" id="CHEBI:57692"/>
    </cofactor>
</comment>
<protein>
    <submittedName>
        <fullName evidence="8">Glycerol-3-phosphate dehydrogenase/oxidase</fullName>
    </submittedName>
</protein>
<evidence type="ECO:0000259" key="7">
    <source>
        <dbReference type="Pfam" id="PF16901"/>
    </source>
</evidence>
<evidence type="ECO:0000256" key="1">
    <source>
        <dbReference type="ARBA" id="ARBA00001974"/>
    </source>
</evidence>
<evidence type="ECO:0000313" key="9">
    <source>
        <dbReference type="Proteomes" id="UP000286594"/>
    </source>
</evidence>
<dbReference type="Gene3D" id="1.10.8.870">
    <property type="entry name" value="Alpha-glycerophosphate oxidase, cap domain"/>
    <property type="match status" value="1"/>
</dbReference>
<dbReference type="GO" id="GO:0004368">
    <property type="term" value="F:glycerol-3-phosphate dehydrogenase (quinone) activity"/>
    <property type="evidence" value="ECO:0007669"/>
    <property type="project" value="InterPro"/>
</dbReference>
<dbReference type="OrthoDB" id="9766796at2"/>
<dbReference type="Pfam" id="PF01266">
    <property type="entry name" value="DAO"/>
    <property type="match status" value="1"/>
</dbReference>
<dbReference type="PANTHER" id="PTHR11985:SF15">
    <property type="entry name" value="GLYCEROL-3-PHOSPHATE DEHYDROGENASE, MITOCHONDRIAL"/>
    <property type="match status" value="1"/>
</dbReference>
<dbReference type="RefSeq" id="WP_128148747.1">
    <property type="nucleotide sequence ID" value="NZ_SAVB01000010.1"/>
</dbReference>
<dbReference type="Proteomes" id="UP000286594">
    <property type="component" value="Unassembled WGS sequence"/>
</dbReference>
<evidence type="ECO:0000256" key="4">
    <source>
        <dbReference type="ARBA" id="ARBA00022827"/>
    </source>
</evidence>
<feature type="domain" description="Alpha-glycerophosphate oxidase C-terminal" evidence="7">
    <location>
        <begin position="422"/>
        <end position="544"/>
    </location>
</feature>
<dbReference type="PROSITE" id="PS00978">
    <property type="entry name" value="FAD_G3PDH_2"/>
    <property type="match status" value="1"/>
</dbReference>
<dbReference type="InterPro" id="IPR038299">
    <property type="entry name" value="DAO_C_sf"/>
</dbReference>
<gene>
    <name evidence="8" type="ORF">EOW65_09195</name>
</gene>
<dbReference type="InterPro" id="IPR006076">
    <property type="entry name" value="FAD-dep_OxRdtase"/>
</dbReference>
<keyword evidence="5" id="KW-0560">Oxidoreductase</keyword>
<evidence type="ECO:0000256" key="5">
    <source>
        <dbReference type="ARBA" id="ARBA00023002"/>
    </source>
</evidence>
<dbReference type="EMBL" id="SAVB01000010">
    <property type="protein sequence ID" value="RWR48667.1"/>
    <property type="molecule type" value="Genomic_DNA"/>
</dbReference>
<dbReference type="GO" id="GO:0006072">
    <property type="term" value="P:glycerol-3-phosphate metabolic process"/>
    <property type="evidence" value="ECO:0007669"/>
    <property type="project" value="InterPro"/>
</dbReference>
<dbReference type="InterPro" id="IPR000447">
    <property type="entry name" value="G3P_DH_FAD-dep"/>
</dbReference>
<keyword evidence="4" id="KW-0274">FAD</keyword>
<feature type="domain" description="FAD dependent oxidoreductase" evidence="6">
    <location>
        <begin position="19"/>
        <end position="360"/>
    </location>
</feature>
<reference evidence="8 9" key="1">
    <citation type="submission" date="2019-01" db="EMBL/GenBank/DDBJ databases">
        <title>Sinorhodobacter populi sp. nov. isolated from the symptomatic bark tissue of Populus euramericana canker.</title>
        <authorList>
            <person name="Xu G."/>
        </authorList>
    </citation>
    <scope>NUCLEOTIDE SEQUENCE [LARGE SCALE GENOMIC DNA]</scope>
    <source>
        <strain evidence="8 9">CCTCC AB2012026</strain>
    </source>
</reference>
<evidence type="ECO:0000313" key="8">
    <source>
        <dbReference type="EMBL" id="RWR48667.1"/>
    </source>
</evidence>
<dbReference type="PANTHER" id="PTHR11985">
    <property type="entry name" value="GLYCEROL-3-PHOSPHATE DEHYDROGENASE"/>
    <property type="match status" value="1"/>
</dbReference>
<keyword evidence="3" id="KW-0285">Flavoprotein</keyword>
<evidence type="ECO:0000256" key="2">
    <source>
        <dbReference type="ARBA" id="ARBA00007330"/>
    </source>
</evidence>
<comment type="similarity">
    <text evidence="2">Belongs to the FAD-dependent glycerol-3-phosphate dehydrogenase family.</text>
</comment>
<sequence length="580" mass="63242">MRQRDELIAALRAGDGDDRILIVGGGINGVGLLRDLAAQGVEAILVERNDFAAGTSSAPSRLIHGGLRYLETGEFSLVRESVEERNQLLLNAAHQVRPIPVWIPVFSWTGGTLAAGLRFLKLKRDPGAKGALVVRFGLWIFDRFGDHLRSMPRHRAIPLADARRRFPLLAPRVAAVLEYFDARISSPERLTMEIAADAEADCPGCMALTHLAVTGVAGDRVILTDQIGGATLELRPRLVVNCTGAWIDGVDHCLGIPDRLVGGTRGSHLVLDRPDLAAQLDDSMIYFETSDFRACLVYRLDGGKVILGTTDLRCDEADSACCTDEEIDYLFKVLEEVLPGAAPRRNDIIFTFCGVRPLPRTASGATGAISRDHSLRVFEPDASRPFPVLTLVGGKWTTYRACAAQIADVVLARLGLARRNTTLQMQIGGGRDLPRDADGRARVLRDISRRSGLPAAEAERLFMRYGMTALEIADALAGAPRPIAALPGYWEQEIAWLCRNERVERLDDLVLRRTLLAFEGLATEPGIAALGSIAAQTLGWSGARLSEELGHLAELLETRHRTRICLKELPRHDLQATASG</sequence>
<dbReference type="InterPro" id="IPR031656">
    <property type="entry name" value="DAO_C"/>
</dbReference>
<accession>A0A443LHI0</accession>
<evidence type="ECO:0000256" key="3">
    <source>
        <dbReference type="ARBA" id="ARBA00022630"/>
    </source>
</evidence>
<dbReference type="Gene3D" id="3.50.50.60">
    <property type="entry name" value="FAD/NAD(P)-binding domain"/>
    <property type="match status" value="1"/>
</dbReference>
<organism evidence="8 9">
    <name type="scientific">Paenirhodobacter ferrireducens</name>
    <dbReference type="NCBI Taxonomy" id="1215032"/>
    <lineage>
        <taxon>Bacteria</taxon>
        <taxon>Pseudomonadati</taxon>
        <taxon>Pseudomonadota</taxon>
        <taxon>Alphaproteobacteria</taxon>
        <taxon>Rhodobacterales</taxon>
        <taxon>Rhodobacter group</taxon>
        <taxon>Paenirhodobacter</taxon>
    </lineage>
</organism>
<proteinExistence type="inferred from homology"/>